<dbReference type="InterPro" id="IPR043128">
    <property type="entry name" value="Rev_trsase/Diguanyl_cyclase"/>
</dbReference>
<dbReference type="Gene3D" id="3.30.70.270">
    <property type="match status" value="1"/>
</dbReference>
<dbReference type="SUPFAM" id="SSF55073">
    <property type="entry name" value="Nucleotide cyclase"/>
    <property type="match status" value="1"/>
</dbReference>
<sequence>MSKKRSSDEFIILVLSGAIALGILPFVVIRLLQKDWVMVVLNTFAFIGLTTVFTYVCLTGRTTIARWVIASLAVIVMSFTVYLKGYQNILWIFPALTTLFFVLTPFLALLIAVGFLAVIITFVWPSMDKVMALQFFIATGSTMLFCFTFSYRMRKQQDELTILATQDTLTGVGNRRALEEKLIELIDLKKRYPEQSASLILIDLDEFKSINDRFGHSFGDKVLTTFTNTIVDRIRVTDKLYRYGGEEFVVIADNTSQEEAITLAESLRSSIECITFQGHCSLTASFGVAQYLKDENQWHWLERADIALYKAKESGRNTTCSAPDIPF</sequence>
<name>A0ABX1R4V0_9ALTE</name>
<dbReference type="InterPro" id="IPR050469">
    <property type="entry name" value="Diguanylate_Cyclase"/>
</dbReference>
<dbReference type="PANTHER" id="PTHR45138:SF9">
    <property type="entry name" value="DIGUANYLATE CYCLASE DGCM-RELATED"/>
    <property type="match status" value="1"/>
</dbReference>
<organism evidence="5 6">
    <name type="scientific">Alteromonas ponticola</name>
    <dbReference type="NCBI Taxonomy" id="2720613"/>
    <lineage>
        <taxon>Bacteria</taxon>
        <taxon>Pseudomonadati</taxon>
        <taxon>Pseudomonadota</taxon>
        <taxon>Gammaproteobacteria</taxon>
        <taxon>Alteromonadales</taxon>
        <taxon>Alteromonadaceae</taxon>
        <taxon>Alteromonas/Salinimonas group</taxon>
        <taxon>Alteromonas</taxon>
    </lineage>
</organism>
<evidence type="ECO:0000256" key="1">
    <source>
        <dbReference type="ARBA" id="ARBA00012528"/>
    </source>
</evidence>
<dbReference type="EC" id="2.7.7.65" evidence="1"/>
<feature type="domain" description="GGDEF" evidence="4">
    <location>
        <begin position="195"/>
        <end position="324"/>
    </location>
</feature>
<feature type="transmembrane region" description="Helical" evidence="3">
    <location>
        <begin position="95"/>
        <end position="124"/>
    </location>
</feature>
<feature type="transmembrane region" description="Helical" evidence="3">
    <location>
        <begin position="12"/>
        <end position="32"/>
    </location>
</feature>
<evidence type="ECO:0000313" key="5">
    <source>
        <dbReference type="EMBL" id="NMH60142.1"/>
    </source>
</evidence>
<dbReference type="PANTHER" id="PTHR45138">
    <property type="entry name" value="REGULATORY COMPONENTS OF SENSORY TRANSDUCTION SYSTEM"/>
    <property type="match status" value="1"/>
</dbReference>
<dbReference type="Pfam" id="PF00990">
    <property type="entry name" value="GGDEF"/>
    <property type="match status" value="1"/>
</dbReference>
<dbReference type="NCBIfam" id="TIGR00254">
    <property type="entry name" value="GGDEF"/>
    <property type="match status" value="1"/>
</dbReference>
<keyword evidence="3" id="KW-0812">Transmembrane</keyword>
<dbReference type="Proteomes" id="UP000709336">
    <property type="component" value="Unassembled WGS sequence"/>
</dbReference>
<keyword evidence="6" id="KW-1185">Reference proteome</keyword>
<evidence type="ECO:0000259" key="4">
    <source>
        <dbReference type="PROSITE" id="PS50887"/>
    </source>
</evidence>
<dbReference type="InterPro" id="IPR000160">
    <property type="entry name" value="GGDEF_dom"/>
</dbReference>
<dbReference type="InterPro" id="IPR029787">
    <property type="entry name" value="Nucleotide_cyclase"/>
</dbReference>
<reference evidence="5 6" key="1">
    <citation type="submission" date="2020-03" db="EMBL/GenBank/DDBJ databases">
        <title>Alteromonas ponticola sp. nov., isolated from seawater.</title>
        <authorList>
            <person name="Yoon J.-H."/>
            <person name="Kim Y.-O."/>
        </authorList>
    </citation>
    <scope>NUCLEOTIDE SEQUENCE [LARGE SCALE GENOMIC DNA]</scope>
    <source>
        <strain evidence="5 6">MYP5</strain>
    </source>
</reference>
<evidence type="ECO:0000256" key="3">
    <source>
        <dbReference type="SAM" id="Phobius"/>
    </source>
</evidence>
<evidence type="ECO:0000313" key="6">
    <source>
        <dbReference type="Proteomes" id="UP000709336"/>
    </source>
</evidence>
<feature type="transmembrane region" description="Helical" evidence="3">
    <location>
        <begin position="64"/>
        <end position="83"/>
    </location>
</feature>
<proteinExistence type="predicted"/>
<keyword evidence="3" id="KW-1133">Transmembrane helix</keyword>
<protein>
    <recommendedName>
        <fullName evidence="1">diguanylate cyclase</fullName>
        <ecNumber evidence="1">2.7.7.65</ecNumber>
    </recommendedName>
</protein>
<gene>
    <name evidence="5" type="ORF">HCJ96_08950</name>
</gene>
<accession>A0ABX1R4V0</accession>
<evidence type="ECO:0000256" key="2">
    <source>
        <dbReference type="ARBA" id="ARBA00034247"/>
    </source>
</evidence>
<dbReference type="CDD" id="cd01949">
    <property type="entry name" value="GGDEF"/>
    <property type="match status" value="1"/>
</dbReference>
<dbReference type="SMART" id="SM00267">
    <property type="entry name" value="GGDEF"/>
    <property type="match status" value="1"/>
</dbReference>
<dbReference type="PROSITE" id="PS50887">
    <property type="entry name" value="GGDEF"/>
    <property type="match status" value="1"/>
</dbReference>
<comment type="catalytic activity">
    <reaction evidence="2">
        <text>2 GTP = 3',3'-c-di-GMP + 2 diphosphate</text>
        <dbReference type="Rhea" id="RHEA:24898"/>
        <dbReference type="ChEBI" id="CHEBI:33019"/>
        <dbReference type="ChEBI" id="CHEBI:37565"/>
        <dbReference type="ChEBI" id="CHEBI:58805"/>
        <dbReference type="EC" id="2.7.7.65"/>
    </reaction>
</comment>
<keyword evidence="3" id="KW-0472">Membrane</keyword>
<dbReference type="RefSeq" id="WP_169210695.1">
    <property type="nucleotide sequence ID" value="NZ_JAATNW010000004.1"/>
</dbReference>
<dbReference type="EMBL" id="JAATNW010000004">
    <property type="protein sequence ID" value="NMH60142.1"/>
    <property type="molecule type" value="Genomic_DNA"/>
</dbReference>
<comment type="caution">
    <text evidence="5">The sequence shown here is derived from an EMBL/GenBank/DDBJ whole genome shotgun (WGS) entry which is preliminary data.</text>
</comment>
<feature type="transmembrane region" description="Helical" evidence="3">
    <location>
        <begin position="130"/>
        <end position="151"/>
    </location>
</feature>
<feature type="transmembrane region" description="Helical" evidence="3">
    <location>
        <begin position="39"/>
        <end position="58"/>
    </location>
</feature>